<organism evidence="1 2">
    <name type="scientific">Rotaria magnacalcarata</name>
    <dbReference type="NCBI Taxonomy" id="392030"/>
    <lineage>
        <taxon>Eukaryota</taxon>
        <taxon>Metazoa</taxon>
        <taxon>Spiralia</taxon>
        <taxon>Gnathifera</taxon>
        <taxon>Rotifera</taxon>
        <taxon>Eurotatoria</taxon>
        <taxon>Bdelloidea</taxon>
        <taxon>Philodinida</taxon>
        <taxon>Philodinidae</taxon>
        <taxon>Rotaria</taxon>
    </lineage>
</organism>
<sequence>MFREYFLVYLPSKQQKQIQSNSHYDNIKEKERPLVHLLYNTLCDLYRTVLLSFLSPEHVRSTYGGALLDIDFKLAEKQLTT</sequence>
<proteinExistence type="predicted"/>
<dbReference type="AlphaFoldDB" id="A0A8S2SCK8"/>
<protein>
    <submittedName>
        <fullName evidence="1">Uncharacterized protein</fullName>
    </submittedName>
</protein>
<dbReference type="Proteomes" id="UP000676336">
    <property type="component" value="Unassembled WGS sequence"/>
</dbReference>
<feature type="non-terminal residue" evidence="1">
    <location>
        <position position="1"/>
    </location>
</feature>
<evidence type="ECO:0000313" key="1">
    <source>
        <dbReference type="EMBL" id="CAF4220210.1"/>
    </source>
</evidence>
<accession>A0A8S2SCK8</accession>
<comment type="caution">
    <text evidence="1">The sequence shown here is derived from an EMBL/GenBank/DDBJ whole genome shotgun (WGS) entry which is preliminary data.</text>
</comment>
<gene>
    <name evidence="1" type="ORF">SMN809_LOCUS22686</name>
</gene>
<evidence type="ECO:0000313" key="2">
    <source>
        <dbReference type="Proteomes" id="UP000676336"/>
    </source>
</evidence>
<dbReference type="EMBL" id="CAJOBI010021629">
    <property type="protein sequence ID" value="CAF4220210.1"/>
    <property type="molecule type" value="Genomic_DNA"/>
</dbReference>
<name>A0A8S2SCK8_9BILA</name>
<reference evidence="1" key="1">
    <citation type="submission" date="2021-02" db="EMBL/GenBank/DDBJ databases">
        <authorList>
            <person name="Nowell W R."/>
        </authorList>
    </citation>
    <scope>NUCLEOTIDE SEQUENCE</scope>
</reference>